<evidence type="ECO:0000313" key="10">
    <source>
        <dbReference type="EMBL" id="SDN49096.1"/>
    </source>
</evidence>
<dbReference type="Gene3D" id="3.40.1380.10">
    <property type="match status" value="1"/>
</dbReference>
<dbReference type="EMBL" id="LT629704">
    <property type="protein sequence ID" value="SDN49096.1"/>
    <property type="molecule type" value="Genomic_DNA"/>
</dbReference>
<dbReference type="RefSeq" id="WP_083359035.1">
    <property type="nucleotide sequence ID" value="NZ_JXDI01000003.1"/>
</dbReference>
<keyword evidence="8" id="KW-0139">CF(1)</keyword>
<dbReference type="Gene3D" id="1.10.287.80">
    <property type="entry name" value="ATP synthase, gamma subunit, helix hairpin domain"/>
    <property type="match status" value="1"/>
</dbReference>
<evidence type="ECO:0000256" key="2">
    <source>
        <dbReference type="ARBA" id="ARBA00004170"/>
    </source>
</evidence>
<evidence type="ECO:0000256" key="8">
    <source>
        <dbReference type="ARBA" id="ARBA00023196"/>
    </source>
</evidence>
<evidence type="ECO:0000256" key="9">
    <source>
        <dbReference type="ARBA" id="ARBA00023310"/>
    </source>
</evidence>
<name>A0A1H0BU25_9PSED</name>
<evidence type="ECO:0000256" key="1">
    <source>
        <dbReference type="ARBA" id="ARBA00003456"/>
    </source>
</evidence>
<dbReference type="PANTHER" id="PTHR11693:SF22">
    <property type="entry name" value="ATP SYNTHASE SUBUNIT GAMMA, MITOCHONDRIAL"/>
    <property type="match status" value="1"/>
</dbReference>
<comment type="similarity">
    <text evidence="3">Belongs to the ATPase gamma chain family.</text>
</comment>
<reference evidence="10 11" key="1">
    <citation type="submission" date="2016-10" db="EMBL/GenBank/DDBJ databases">
        <authorList>
            <person name="de Groot N.N."/>
        </authorList>
    </citation>
    <scope>NUCLEOTIDE SEQUENCE [LARGE SCALE GENOMIC DNA]</scope>
    <source>
        <strain evidence="10 11">BS2772</strain>
    </source>
</reference>
<dbReference type="CDD" id="cd12151">
    <property type="entry name" value="F1-ATPase_gamma"/>
    <property type="match status" value="1"/>
</dbReference>
<keyword evidence="4" id="KW-0813">Transport</keyword>
<evidence type="ECO:0000256" key="6">
    <source>
        <dbReference type="ARBA" id="ARBA00023065"/>
    </source>
</evidence>
<proteinExistence type="inferred from homology"/>
<evidence type="ECO:0000256" key="7">
    <source>
        <dbReference type="ARBA" id="ARBA00023136"/>
    </source>
</evidence>
<dbReference type="GO" id="GO:0045259">
    <property type="term" value="C:proton-transporting ATP synthase complex"/>
    <property type="evidence" value="ECO:0007669"/>
    <property type="project" value="UniProtKB-KW"/>
</dbReference>
<evidence type="ECO:0000313" key="11">
    <source>
        <dbReference type="Proteomes" id="UP000182470"/>
    </source>
</evidence>
<dbReference type="Proteomes" id="UP000182470">
    <property type="component" value="Chromosome I"/>
</dbReference>
<sequence length="304" mass="32589">MATTITALRRQISSAGDLKSVVRVMKASAASAIGQYERSVAALADYARTVELGLGVCLRAIDPAGIRAWPPEARAEDRTVHAVVFGSDQGLVGRFNDEVVDYAIAQVGSSAVKVWAVGERVHERLLDAGIAPEGVFAVPGSVQHITQLVGQVLQTVPIADSAAARAPQSATLMLFYNRPSGNGYSTVSQRLLPLDGHWEHALAQQAWPTPQLPDVLSANTQTLRAFVREHLFVSLFRASAESLASENASRLAAMQRADRNIGERLQDLDATYHRLRQAGIDEELFDVISGFDALSPNADAGPQG</sequence>
<accession>A0A1H0BU25</accession>
<keyword evidence="5" id="KW-0375">Hydrogen ion transport</keyword>
<dbReference type="NCBIfam" id="TIGR03323">
    <property type="entry name" value="alt_F1F0_F1_gam"/>
    <property type="match status" value="1"/>
</dbReference>
<evidence type="ECO:0000256" key="3">
    <source>
        <dbReference type="ARBA" id="ARBA00007681"/>
    </source>
</evidence>
<dbReference type="PANTHER" id="PTHR11693">
    <property type="entry name" value="ATP SYNTHASE GAMMA CHAIN"/>
    <property type="match status" value="1"/>
</dbReference>
<comment type="subcellular location">
    <subcellularLocation>
        <location evidence="2">Membrane</location>
        <topology evidence="2">Peripheral membrane protein</topology>
    </subcellularLocation>
</comment>
<dbReference type="AlphaFoldDB" id="A0A1H0BU25"/>
<evidence type="ECO:0000256" key="5">
    <source>
        <dbReference type="ARBA" id="ARBA00022781"/>
    </source>
</evidence>
<protein>
    <submittedName>
        <fullName evidence="10">F-type H+-transporting ATPase subunit gamma</fullName>
    </submittedName>
</protein>
<dbReference type="InterPro" id="IPR017709">
    <property type="entry name" value="Alt_ATP_synth_F1_gsu"/>
</dbReference>
<dbReference type="OrthoDB" id="9812769at2"/>
<keyword evidence="6" id="KW-0406">Ion transport</keyword>
<keyword evidence="9" id="KW-0066">ATP synthesis</keyword>
<dbReference type="InterPro" id="IPR000131">
    <property type="entry name" value="ATP_synth_F1_gsu"/>
</dbReference>
<organism evidence="10 11">
    <name type="scientific">Pseudomonas antarctica</name>
    <dbReference type="NCBI Taxonomy" id="219572"/>
    <lineage>
        <taxon>Bacteria</taxon>
        <taxon>Pseudomonadati</taxon>
        <taxon>Pseudomonadota</taxon>
        <taxon>Gammaproteobacteria</taxon>
        <taxon>Pseudomonadales</taxon>
        <taxon>Pseudomonadaceae</taxon>
        <taxon>Pseudomonas</taxon>
    </lineage>
</organism>
<comment type="function">
    <text evidence="1">Produces ATP from ADP in the presence of a proton gradient across the membrane. The gamma chain is believed to be important in regulating ATPase activity and the flow of protons through the CF(0) complex.</text>
</comment>
<dbReference type="InterPro" id="IPR035968">
    <property type="entry name" value="ATP_synth_F1_ATPase_gsu"/>
</dbReference>
<dbReference type="GO" id="GO:0046933">
    <property type="term" value="F:proton-transporting ATP synthase activity, rotational mechanism"/>
    <property type="evidence" value="ECO:0007669"/>
    <property type="project" value="InterPro"/>
</dbReference>
<keyword evidence="7" id="KW-0472">Membrane</keyword>
<evidence type="ECO:0000256" key="4">
    <source>
        <dbReference type="ARBA" id="ARBA00022448"/>
    </source>
</evidence>
<gene>
    <name evidence="10" type="ORF">SAMN04490179_4480</name>
</gene>
<dbReference type="SUPFAM" id="SSF52943">
    <property type="entry name" value="ATP synthase (F1-ATPase), gamma subunit"/>
    <property type="match status" value="1"/>
</dbReference>
<dbReference type="Pfam" id="PF00231">
    <property type="entry name" value="ATP-synt"/>
    <property type="match status" value="1"/>
</dbReference>